<dbReference type="PANTHER" id="PTHR30518">
    <property type="entry name" value="ENDOLYTIC MUREIN TRANSGLYCOSYLASE"/>
    <property type="match status" value="1"/>
</dbReference>
<comment type="subcellular location">
    <subcellularLocation>
        <location evidence="7">Cell membrane</location>
        <topology evidence="7">Single-pass membrane protein</topology>
    </subcellularLocation>
</comment>
<evidence type="ECO:0000313" key="10">
    <source>
        <dbReference type="Proteomes" id="UP000035720"/>
    </source>
</evidence>
<dbReference type="RefSeq" id="WP_053079728.1">
    <property type="nucleotide sequence ID" value="NZ_HF571038.1"/>
</dbReference>
<sequence>MQQHLEEEIFGSGDTPGGPHEPNRRTMQSFAALIVSLAVLVGGGFAAYHFIGPAIEKFVATDDFPGPGTGSVDFEVASGASGSEIGAALVKAGVVKSTSAFISAASDNPEQSKAIQPGTYTMKKEMSAKDALAYLADPAHRSAKRVTIPEGLWASQIYSILSKASGIPVKDYQKAAKDTKALGLPSAAKGNVEGWLFPSTYEFDKKSTAADQLAILVKQSVKVMTDEGIAKAKWEETMILASIIESEAGSSNDRRKVSRVFWNRLEQPTAETVGFLQSDATVSYGVGKRAVAPTEEQKKDDSNLYNTFTHKGLPPGPIANPGKDSIDAAAHPAKGPWLYFVTVNPSTGETKFAETLAEHDRYTQEFFAWCKEHPEAKCFG</sequence>
<dbReference type="GO" id="GO:0009252">
    <property type="term" value="P:peptidoglycan biosynthetic process"/>
    <property type="evidence" value="ECO:0007669"/>
    <property type="project" value="UniProtKB-UniRule"/>
</dbReference>
<comment type="similarity">
    <text evidence="7">Belongs to the transglycosylase MltG family.</text>
</comment>
<dbReference type="PANTHER" id="PTHR30518:SF2">
    <property type="entry name" value="ENDOLYTIC MUREIN TRANSGLYCOSYLASE"/>
    <property type="match status" value="1"/>
</dbReference>
<evidence type="ECO:0000256" key="3">
    <source>
        <dbReference type="ARBA" id="ARBA00022989"/>
    </source>
</evidence>
<dbReference type="Proteomes" id="UP000035720">
    <property type="component" value="Unassembled WGS sequence"/>
</dbReference>
<dbReference type="OrthoDB" id="9814591at2"/>
<dbReference type="GO" id="GO:0008932">
    <property type="term" value="F:lytic endotransglycosylase activity"/>
    <property type="evidence" value="ECO:0007669"/>
    <property type="project" value="UniProtKB-UniRule"/>
</dbReference>
<evidence type="ECO:0000256" key="2">
    <source>
        <dbReference type="ARBA" id="ARBA00022692"/>
    </source>
</evidence>
<feature type="site" description="Important for catalytic activity" evidence="7">
    <location>
        <position position="247"/>
    </location>
</feature>
<keyword evidence="10" id="KW-1185">Reference proteome</keyword>
<comment type="caution">
    <text evidence="9">The sequence shown here is derived from an EMBL/GenBank/DDBJ whole genome shotgun (WGS) entry which is preliminary data.</text>
</comment>
<dbReference type="NCBIfam" id="TIGR00247">
    <property type="entry name" value="endolytic transglycosylase MltG"/>
    <property type="match status" value="1"/>
</dbReference>
<keyword evidence="6 7" id="KW-0961">Cell wall biogenesis/degradation</keyword>
<protein>
    <recommendedName>
        <fullName evidence="7">Endolytic murein transglycosylase</fullName>
        <ecNumber evidence="7">4.2.2.29</ecNumber>
    </recommendedName>
    <alternativeName>
        <fullName evidence="7">Peptidoglycan lytic transglycosylase</fullName>
    </alternativeName>
    <alternativeName>
        <fullName evidence="7">Peptidoglycan polymerization terminase</fullName>
    </alternativeName>
</protein>
<proteinExistence type="inferred from homology"/>
<dbReference type="EMBL" id="CAJC01000131">
    <property type="protein sequence ID" value="CCI52832.1"/>
    <property type="molecule type" value="Genomic_DNA"/>
</dbReference>
<dbReference type="CDD" id="cd08010">
    <property type="entry name" value="MltG_like"/>
    <property type="match status" value="1"/>
</dbReference>
<comment type="function">
    <text evidence="7">Functions as a peptidoglycan terminase that cleaves nascent peptidoglycan strands endolytically to terminate their elongation.</text>
</comment>
<accession>A0A077MDA0</accession>
<dbReference type="AlphaFoldDB" id="A0A077MDA0"/>
<feature type="region of interest" description="Disordered" evidence="8">
    <location>
        <begin position="1"/>
        <end position="24"/>
    </location>
</feature>
<keyword evidence="3 7" id="KW-1133">Transmembrane helix</keyword>
<organism evidence="9 10">
    <name type="scientific">Nostocoides jenkinsii Ben 74</name>
    <dbReference type="NCBI Taxonomy" id="1193518"/>
    <lineage>
        <taxon>Bacteria</taxon>
        <taxon>Bacillati</taxon>
        <taxon>Actinomycetota</taxon>
        <taxon>Actinomycetes</taxon>
        <taxon>Micrococcales</taxon>
        <taxon>Intrasporangiaceae</taxon>
        <taxon>Nostocoides</taxon>
    </lineage>
</organism>
<dbReference type="InterPro" id="IPR003770">
    <property type="entry name" value="MLTG-like"/>
</dbReference>
<dbReference type="Pfam" id="PF02618">
    <property type="entry name" value="YceG"/>
    <property type="match status" value="1"/>
</dbReference>
<feature type="transmembrane region" description="Helical" evidence="7">
    <location>
        <begin position="30"/>
        <end position="51"/>
    </location>
</feature>
<dbReference type="STRING" id="1193518.BN13_220017"/>
<dbReference type="HAMAP" id="MF_02065">
    <property type="entry name" value="MltG"/>
    <property type="match status" value="1"/>
</dbReference>
<dbReference type="Gene3D" id="3.30.1490.480">
    <property type="entry name" value="Endolytic murein transglycosylase"/>
    <property type="match status" value="1"/>
</dbReference>
<keyword evidence="5 7" id="KW-0456">Lyase</keyword>
<evidence type="ECO:0000256" key="6">
    <source>
        <dbReference type="ARBA" id="ARBA00023316"/>
    </source>
</evidence>
<evidence type="ECO:0000256" key="4">
    <source>
        <dbReference type="ARBA" id="ARBA00023136"/>
    </source>
</evidence>
<evidence type="ECO:0000256" key="5">
    <source>
        <dbReference type="ARBA" id="ARBA00023239"/>
    </source>
</evidence>
<keyword evidence="4 7" id="KW-0472">Membrane</keyword>
<comment type="catalytic activity">
    <reaction evidence="7">
        <text>a peptidoglycan chain = a peptidoglycan chain with N-acetyl-1,6-anhydromuramyl-[peptide] at the reducing end + a peptidoglycan chain with N-acetylglucosamine at the non-reducing end.</text>
        <dbReference type="EC" id="4.2.2.29"/>
    </reaction>
</comment>
<evidence type="ECO:0000313" key="9">
    <source>
        <dbReference type="EMBL" id="CCI52832.1"/>
    </source>
</evidence>
<dbReference type="EC" id="4.2.2.29" evidence="7"/>
<keyword evidence="1 7" id="KW-1003">Cell membrane</keyword>
<evidence type="ECO:0000256" key="1">
    <source>
        <dbReference type="ARBA" id="ARBA00022475"/>
    </source>
</evidence>
<evidence type="ECO:0000256" key="8">
    <source>
        <dbReference type="SAM" id="MobiDB-lite"/>
    </source>
</evidence>
<gene>
    <name evidence="7" type="primary">mltG</name>
    <name evidence="9" type="ORF">BN13_220017</name>
</gene>
<keyword evidence="2 7" id="KW-0812">Transmembrane</keyword>
<dbReference type="GO" id="GO:0005886">
    <property type="term" value="C:plasma membrane"/>
    <property type="evidence" value="ECO:0007669"/>
    <property type="project" value="UniProtKB-SubCell"/>
</dbReference>
<dbReference type="GO" id="GO:0071555">
    <property type="term" value="P:cell wall organization"/>
    <property type="evidence" value="ECO:0007669"/>
    <property type="project" value="UniProtKB-KW"/>
</dbReference>
<evidence type="ECO:0000256" key="7">
    <source>
        <dbReference type="HAMAP-Rule" id="MF_02065"/>
    </source>
</evidence>
<name>A0A077MDA0_9MICO</name>
<reference evidence="9 10" key="1">
    <citation type="journal article" date="2013" name="ISME J.">
        <title>A metabolic model for members of the genus Tetrasphaera involved in enhanced biological phosphorus removal.</title>
        <authorList>
            <person name="Kristiansen R."/>
            <person name="Nguyen H.T.T."/>
            <person name="Saunders A.M."/>
            <person name="Nielsen J.L."/>
            <person name="Wimmer R."/>
            <person name="Le V.Q."/>
            <person name="McIlroy S.J."/>
            <person name="Petrovski S."/>
            <person name="Seviour R.J."/>
            <person name="Calteau A."/>
            <person name="Nielsen K.L."/>
            <person name="Nielsen P.H."/>
        </authorList>
    </citation>
    <scope>NUCLEOTIDE SEQUENCE [LARGE SCALE GENOMIC DNA]</scope>
    <source>
        <strain evidence="9 10">Ben 74</strain>
    </source>
</reference>